<proteinExistence type="inferred from homology"/>
<keyword evidence="4 5" id="KW-0143">Chaperone</keyword>
<sequence>MERLIIGEVLKPQGIRGELKIKTYTDFPEDIKSFGKVYIGGVEYRILSFRIGEGGFAYLGLRGVPDRNAAELLRGQKIEGDREDAPALEEGRYYIVDILGLDAVTEEGEFLGVVKDITPLSSEVYTLEKDGKRILFPAVRGVVKRVDLEEKRLVIDKKKFDEVAVY</sequence>
<name>A0A9D1MG85_9FIRM</name>
<comment type="similarity">
    <text evidence="5">Belongs to the RimM family.</text>
</comment>
<dbReference type="Proteomes" id="UP000824081">
    <property type="component" value="Unassembled WGS sequence"/>
</dbReference>
<dbReference type="GO" id="GO:0006364">
    <property type="term" value="P:rRNA processing"/>
    <property type="evidence" value="ECO:0007669"/>
    <property type="project" value="UniProtKB-UniRule"/>
</dbReference>
<dbReference type="HAMAP" id="MF_00014">
    <property type="entry name" value="Ribosome_mat_RimM"/>
    <property type="match status" value="1"/>
</dbReference>
<dbReference type="InterPro" id="IPR056792">
    <property type="entry name" value="PRC_RimM"/>
</dbReference>
<feature type="domain" description="RimM N-terminal" evidence="6">
    <location>
        <begin position="6"/>
        <end position="83"/>
    </location>
</feature>
<dbReference type="Pfam" id="PF01782">
    <property type="entry name" value="RimM"/>
    <property type="match status" value="1"/>
</dbReference>
<evidence type="ECO:0000256" key="4">
    <source>
        <dbReference type="ARBA" id="ARBA00023186"/>
    </source>
</evidence>
<dbReference type="InterPro" id="IPR011961">
    <property type="entry name" value="RimM"/>
</dbReference>
<feature type="domain" description="Ribosome maturation factor RimM PRC barrel" evidence="7">
    <location>
        <begin position="96"/>
        <end position="156"/>
    </location>
</feature>
<dbReference type="InterPro" id="IPR036976">
    <property type="entry name" value="RimM_N_sf"/>
</dbReference>
<dbReference type="EMBL" id="DVMZ01000138">
    <property type="protein sequence ID" value="HIU59493.1"/>
    <property type="molecule type" value="Genomic_DNA"/>
</dbReference>
<evidence type="ECO:0000259" key="7">
    <source>
        <dbReference type="Pfam" id="PF24986"/>
    </source>
</evidence>
<evidence type="ECO:0000313" key="8">
    <source>
        <dbReference type="EMBL" id="HIU59493.1"/>
    </source>
</evidence>
<evidence type="ECO:0000256" key="2">
    <source>
        <dbReference type="ARBA" id="ARBA00022517"/>
    </source>
</evidence>
<evidence type="ECO:0000313" key="9">
    <source>
        <dbReference type="Proteomes" id="UP000824081"/>
    </source>
</evidence>
<dbReference type="AlphaFoldDB" id="A0A9D1MG85"/>
<evidence type="ECO:0000259" key="6">
    <source>
        <dbReference type="Pfam" id="PF01782"/>
    </source>
</evidence>
<dbReference type="GO" id="GO:0043022">
    <property type="term" value="F:ribosome binding"/>
    <property type="evidence" value="ECO:0007669"/>
    <property type="project" value="InterPro"/>
</dbReference>
<comment type="subunit">
    <text evidence="5">Binds ribosomal protein uS19.</text>
</comment>
<dbReference type="SUPFAM" id="SSF50447">
    <property type="entry name" value="Translation proteins"/>
    <property type="match status" value="1"/>
</dbReference>
<dbReference type="SUPFAM" id="SSF50346">
    <property type="entry name" value="PRC-barrel domain"/>
    <property type="match status" value="1"/>
</dbReference>
<comment type="caution">
    <text evidence="8">The sequence shown here is derived from an EMBL/GenBank/DDBJ whole genome shotgun (WGS) entry which is preliminary data.</text>
</comment>
<keyword evidence="1 5" id="KW-0963">Cytoplasm</keyword>
<reference evidence="8" key="2">
    <citation type="journal article" date="2021" name="PeerJ">
        <title>Extensive microbial diversity within the chicken gut microbiome revealed by metagenomics and culture.</title>
        <authorList>
            <person name="Gilroy R."/>
            <person name="Ravi A."/>
            <person name="Getino M."/>
            <person name="Pursley I."/>
            <person name="Horton D.L."/>
            <person name="Alikhan N.F."/>
            <person name="Baker D."/>
            <person name="Gharbi K."/>
            <person name="Hall N."/>
            <person name="Watson M."/>
            <person name="Adriaenssens E.M."/>
            <person name="Foster-Nyarko E."/>
            <person name="Jarju S."/>
            <person name="Secka A."/>
            <person name="Antonio M."/>
            <person name="Oren A."/>
            <person name="Chaudhuri R.R."/>
            <person name="La Ragione R."/>
            <person name="Hildebrand F."/>
            <person name="Pallen M.J."/>
        </authorList>
    </citation>
    <scope>NUCLEOTIDE SEQUENCE</scope>
    <source>
        <strain evidence="8">11687</strain>
    </source>
</reference>
<dbReference type="InterPro" id="IPR011033">
    <property type="entry name" value="PRC_barrel-like_sf"/>
</dbReference>
<comment type="domain">
    <text evidence="5">The PRC barrel domain binds ribosomal protein uS19.</text>
</comment>
<comment type="subcellular location">
    <subcellularLocation>
        <location evidence="5">Cytoplasm</location>
    </subcellularLocation>
</comment>
<evidence type="ECO:0000256" key="3">
    <source>
        <dbReference type="ARBA" id="ARBA00022552"/>
    </source>
</evidence>
<dbReference type="GO" id="GO:0005840">
    <property type="term" value="C:ribosome"/>
    <property type="evidence" value="ECO:0007669"/>
    <property type="project" value="InterPro"/>
</dbReference>
<reference evidence="8" key="1">
    <citation type="submission" date="2020-10" db="EMBL/GenBank/DDBJ databases">
        <authorList>
            <person name="Gilroy R."/>
        </authorList>
    </citation>
    <scope>NUCLEOTIDE SEQUENCE</scope>
    <source>
        <strain evidence="8">11687</strain>
    </source>
</reference>
<dbReference type="NCBIfam" id="TIGR02273">
    <property type="entry name" value="16S_RimM"/>
    <property type="match status" value="1"/>
</dbReference>
<dbReference type="PANTHER" id="PTHR33692">
    <property type="entry name" value="RIBOSOME MATURATION FACTOR RIMM"/>
    <property type="match status" value="1"/>
</dbReference>
<dbReference type="PANTHER" id="PTHR33692:SF1">
    <property type="entry name" value="RIBOSOME MATURATION FACTOR RIMM"/>
    <property type="match status" value="1"/>
</dbReference>
<keyword evidence="3 5" id="KW-0698">rRNA processing</keyword>
<accession>A0A9D1MG85</accession>
<dbReference type="InterPro" id="IPR009000">
    <property type="entry name" value="Transl_B-barrel_sf"/>
</dbReference>
<evidence type="ECO:0000256" key="5">
    <source>
        <dbReference type="HAMAP-Rule" id="MF_00014"/>
    </source>
</evidence>
<evidence type="ECO:0000256" key="1">
    <source>
        <dbReference type="ARBA" id="ARBA00022490"/>
    </source>
</evidence>
<dbReference type="Gene3D" id="2.40.30.60">
    <property type="entry name" value="RimM"/>
    <property type="match status" value="1"/>
</dbReference>
<gene>
    <name evidence="5 8" type="primary">rimM</name>
    <name evidence="8" type="ORF">IAC57_05250</name>
</gene>
<comment type="function">
    <text evidence="5">An accessory protein needed during the final step in the assembly of 30S ribosomal subunit, possibly for assembly of the head region. Essential for efficient processing of 16S rRNA. May be needed both before and after RbfA during the maturation of 16S rRNA. It has affinity for free ribosomal 30S subunits but not for 70S ribosomes.</text>
</comment>
<dbReference type="Gene3D" id="2.30.30.240">
    <property type="entry name" value="PRC-barrel domain"/>
    <property type="match status" value="1"/>
</dbReference>
<dbReference type="Pfam" id="PF24986">
    <property type="entry name" value="PRC_RimM"/>
    <property type="match status" value="1"/>
</dbReference>
<organism evidence="8 9">
    <name type="scientific">Candidatus Scatosoma pullistercoris</name>
    <dbReference type="NCBI Taxonomy" id="2840934"/>
    <lineage>
        <taxon>Bacteria</taxon>
        <taxon>Bacillati</taxon>
        <taxon>Bacillota</taxon>
        <taxon>Clostridia</taxon>
        <taxon>Candidatus Scatosoma</taxon>
    </lineage>
</organism>
<keyword evidence="2 5" id="KW-0690">Ribosome biogenesis</keyword>
<dbReference type="GO" id="GO:0042274">
    <property type="term" value="P:ribosomal small subunit biogenesis"/>
    <property type="evidence" value="ECO:0007669"/>
    <property type="project" value="UniProtKB-UniRule"/>
</dbReference>
<dbReference type="InterPro" id="IPR002676">
    <property type="entry name" value="RimM_N"/>
</dbReference>
<protein>
    <recommendedName>
        <fullName evidence="5">Ribosome maturation factor RimM</fullName>
    </recommendedName>
</protein>
<dbReference type="GO" id="GO:0005737">
    <property type="term" value="C:cytoplasm"/>
    <property type="evidence" value="ECO:0007669"/>
    <property type="project" value="UniProtKB-SubCell"/>
</dbReference>